<feature type="signal peptide" evidence="1">
    <location>
        <begin position="1"/>
        <end position="18"/>
    </location>
</feature>
<dbReference type="Pfam" id="PF14905">
    <property type="entry name" value="OMP_b-brl_3"/>
    <property type="match status" value="1"/>
</dbReference>
<comment type="caution">
    <text evidence="3">The sequence shown here is derived from an EMBL/GenBank/DDBJ whole genome shotgun (WGS) entry which is preliminary data.</text>
</comment>
<dbReference type="AlphaFoldDB" id="A0A3N4NED9"/>
<organism evidence="3 4">
    <name type="scientific">Aureibaculum marinum</name>
    <dbReference type="NCBI Taxonomy" id="2487930"/>
    <lineage>
        <taxon>Bacteria</taxon>
        <taxon>Pseudomonadati</taxon>
        <taxon>Bacteroidota</taxon>
        <taxon>Flavobacteriia</taxon>
        <taxon>Flavobacteriales</taxon>
        <taxon>Flavobacteriaceae</taxon>
        <taxon>Aureibaculum</taxon>
    </lineage>
</organism>
<keyword evidence="4" id="KW-1185">Reference proteome</keyword>
<dbReference type="Pfam" id="PF13715">
    <property type="entry name" value="CarbopepD_reg_2"/>
    <property type="match status" value="1"/>
</dbReference>
<name>A0A3N4NED9_9FLAO</name>
<evidence type="ECO:0000259" key="2">
    <source>
        <dbReference type="Pfam" id="PF14905"/>
    </source>
</evidence>
<accession>A0A3N4NED9</accession>
<evidence type="ECO:0000313" key="4">
    <source>
        <dbReference type="Proteomes" id="UP000270856"/>
    </source>
</evidence>
<keyword evidence="3" id="KW-0675">Receptor</keyword>
<sequence length="928" mass="105862">MKKTITFLLLLCSITIVAQSKPYYISGTVVSKIDQKPLSDATVYLERAKDSTLITYTITDKNGKFELEGRTSWTDFSLNVSYIGYEPHNQNIDYKGTPINLNTISLANANVLDEVIIKSRSPITIKKDTLEFNVSSFKTKKDASVEDLIRELPGFEVDESGQITHNGKPINKILVNGKPFFGNDPTITTRNLTKDIIEKIQVTDTKTKSQAFTGEESTSDDKTINLTIKKENNKGIFGRISAGAGTDKRWEGAGMLNYFNNDRRISVLAGGNNINSPGFSFGEIEKMFGGGNTTFRVSNGGQTSFSIGGRSFGGGQGITTSKNTGFNYADKLSKKVDVSADYFYSNSNSEDESSKERENILPDRRYFSNSNSAATNQSESHSANLEFEINIDTTLYINIQPSFGFSTNKRKYEEYEGTRDEIQSLTNESTTNSFVESSANSFENEFSITKKFGSKGSFLKFELDNQFNSSKSDDFLSSETEIYGDTPETILRNQFTDGSNDNSSFGTELTYRLPLMGKTFYIDFQHEYSRDKRENVRSTYDFNQIDQDFTDFNTELSTNYQYLNKTSDQGIRLNYRKDKIYFNLRGSHVYRVLENKDLLRPELDLKRNFNTFRASSRFRYQFSSKKSFGLRYNLRSRVPALSQLQPFVDISNPLNTRIGNPNLVPSNEHSLNMNFNSFDFQKGTGFYSYLWSNYTNNEVVSKTTIDNNNIRTTTYTNVDGNYYVGGGAFFNKSVKIDSVKTIKFGLGTNISTNKQYSFNNDVKYATTNTSFSPTLSLTFDWRDVLEIRPDYRLSFNNTSYDIENFDNREFTTHNLRISTRTNVPKNLEWENVVNFNYNPNIADGFQKSAWFWNSTISYSILKDKGIISLKAFDLLNQNTNARRVSNENYIEDSQSMVLQRYFMVGFSYKFNTLGKAGEIRKGRRYRMF</sequence>
<evidence type="ECO:0000256" key="1">
    <source>
        <dbReference type="SAM" id="SignalP"/>
    </source>
</evidence>
<dbReference type="Gene3D" id="2.60.40.1120">
    <property type="entry name" value="Carboxypeptidase-like, regulatory domain"/>
    <property type="match status" value="1"/>
</dbReference>
<gene>
    <name evidence="3" type="ORF">EGM88_14220</name>
</gene>
<dbReference type="EMBL" id="RPFJ01000049">
    <property type="protein sequence ID" value="RPD91786.1"/>
    <property type="molecule type" value="Genomic_DNA"/>
</dbReference>
<dbReference type="InterPro" id="IPR008969">
    <property type="entry name" value="CarboxyPept-like_regulatory"/>
</dbReference>
<reference evidence="3 4" key="1">
    <citation type="submission" date="2018-11" db="EMBL/GenBank/DDBJ databases">
        <title>Aureibaculum marinum gen. nov., sp. nov., a member of the family Flavobacteriaceae isolated from the Bohai Sea.</title>
        <authorList>
            <person name="Ji X."/>
        </authorList>
    </citation>
    <scope>NUCLEOTIDE SEQUENCE [LARGE SCALE GENOMIC DNA]</scope>
    <source>
        <strain evidence="3 4">BH-SD17</strain>
    </source>
</reference>
<dbReference type="Proteomes" id="UP000270856">
    <property type="component" value="Unassembled WGS sequence"/>
</dbReference>
<evidence type="ECO:0000313" key="3">
    <source>
        <dbReference type="EMBL" id="RPD91786.1"/>
    </source>
</evidence>
<feature type="domain" description="Outer membrane protein beta-barrel" evidence="2">
    <location>
        <begin position="450"/>
        <end position="780"/>
    </location>
</feature>
<keyword evidence="1" id="KW-0732">Signal</keyword>
<proteinExistence type="predicted"/>
<dbReference type="RefSeq" id="WP_123899080.1">
    <property type="nucleotide sequence ID" value="NZ_RPFJ01000049.1"/>
</dbReference>
<dbReference type="SUPFAM" id="SSF56935">
    <property type="entry name" value="Porins"/>
    <property type="match status" value="1"/>
</dbReference>
<dbReference type="InterPro" id="IPR041700">
    <property type="entry name" value="OMP_b-brl_3"/>
</dbReference>
<feature type="chain" id="PRO_5018027764" evidence="1">
    <location>
        <begin position="19"/>
        <end position="928"/>
    </location>
</feature>
<dbReference type="OrthoDB" id="1682379at2"/>
<dbReference type="SUPFAM" id="SSF49464">
    <property type="entry name" value="Carboxypeptidase regulatory domain-like"/>
    <property type="match status" value="1"/>
</dbReference>
<protein>
    <submittedName>
        <fullName evidence="3">TonB-dependent receptor</fullName>
    </submittedName>
</protein>